<gene>
    <name evidence="1" type="ORF">GGQ96_002262</name>
</gene>
<proteinExistence type="predicted"/>
<accession>A0A7W7AJD4</accession>
<dbReference type="EMBL" id="JACHNY010000004">
    <property type="protein sequence ID" value="MBB4618126.1"/>
    <property type="molecule type" value="Genomic_DNA"/>
</dbReference>
<name>A0A7W7AJD4_9SPHN</name>
<organism evidence="1 2">
    <name type="scientific">Sphingomonas abaci</name>
    <dbReference type="NCBI Taxonomy" id="237611"/>
    <lineage>
        <taxon>Bacteria</taxon>
        <taxon>Pseudomonadati</taxon>
        <taxon>Pseudomonadota</taxon>
        <taxon>Alphaproteobacteria</taxon>
        <taxon>Sphingomonadales</taxon>
        <taxon>Sphingomonadaceae</taxon>
        <taxon>Sphingomonas</taxon>
    </lineage>
</organism>
<sequence length="304" mass="31227">MARRLGAAAIMGLAVAAALPAKDAPRERLVPADGLVAARVGGAAMTMRIDPAMIAMPMLDSGHAALAGLKPGPFAMRFAVGPRLFTGHTAVAPVVLPGAAPFKRRIGWAVQARTAGIAGAIGPGGLPEPLVRFTLRPPIAGERTVTLPMMKAGGLFGDWGASDAMILVGGQPMRLRFDPHHPRTLATAGAAVRLAAAQGGTLSGAPAPVEIAFGIARPVRTLTLARPLAIGPLQLAVLGARNGDYGRTSAIAEAEPDPDELVVVARGKKADPARDRLNLGADMLARCSSILFDKPARRITLTCA</sequence>
<keyword evidence="2" id="KW-1185">Reference proteome</keyword>
<evidence type="ECO:0000313" key="1">
    <source>
        <dbReference type="EMBL" id="MBB4618126.1"/>
    </source>
</evidence>
<dbReference type="RefSeq" id="WP_184114598.1">
    <property type="nucleotide sequence ID" value="NZ_JACHNY010000004.1"/>
</dbReference>
<reference evidence="1 2" key="1">
    <citation type="submission" date="2020-08" db="EMBL/GenBank/DDBJ databases">
        <title>Genomic Encyclopedia of Type Strains, Phase IV (KMG-IV): sequencing the most valuable type-strain genomes for metagenomic binning, comparative biology and taxonomic classification.</title>
        <authorList>
            <person name="Goeker M."/>
        </authorList>
    </citation>
    <scope>NUCLEOTIDE SEQUENCE [LARGE SCALE GENOMIC DNA]</scope>
    <source>
        <strain evidence="1 2">DSM 15867</strain>
    </source>
</reference>
<dbReference type="AlphaFoldDB" id="A0A7W7AJD4"/>
<protein>
    <submittedName>
        <fullName evidence="1">Uncharacterized protein</fullName>
    </submittedName>
</protein>
<dbReference type="Proteomes" id="UP000574769">
    <property type="component" value="Unassembled WGS sequence"/>
</dbReference>
<evidence type="ECO:0000313" key="2">
    <source>
        <dbReference type="Proteomes" id="UP000574769"/>
    </source>
</evidence>
<comment type="caution">
    <text evidence="1">The sequence shown here is derived from an EMBL/GenBank/DDBJ whole genome shotgun (WGS) entry which is preliminary data.</text>
</comment>